<dbReference type="AlphaFoldDB" id="A0A4R8MPI4"/>
<keyword evidence="1" id="KW-0472">Membrane</keyword>
<dbReference type="EMBL" id="SORO01000001">
    <property type="protein sequence ID" value="TDY71130.1"/>
    <property type="molecule type" value="Genomic_DNA"/>
</dbReference>
<feature type="transmembrane region" description="Helical" evidence="1">
    <location>
        <begin position="137"/>
        <end position="155"/>
    </location>
</feature>
<feature type="transmembrane region" description="Helical" evidence="1">
    <location>
        <begin position="93"/>
        <end position="109"/>
    </location>
</feature>
<gene>
    <name evidence="3" type="ORF">CLV96_0085</name>
</gene>
<feature type="transmembrane region" description="Helical" evidence="1">
    <location>
        <begin position="37"/>
        <end position="55"/>
    </location>
</feature>
<dbReference type="GeneID" id="79825443"/>
<feature type="transmembrane region" description="Helical" evidence="1">
    <location>
        <begin position="12"/>
        <end position="31"/>
    </location>
</feature>
<keyword evidence="1" id="KW-0812">Transmembrane</keyword>
<dbReference type="RefSeq" id="WP_004783659.1">
    <property type="nucleotide sequence ID" value="NZ_SORO01000001.1"/>
</dbReference>
<dbReference type="Proteomes" id="UP000294684">
    <property type="component" value="Unassembled WGS sequence"/>
</dbReference>
<comment type="caution">
    <text evidence="3">The sequence shown here is derived from an EMBL/GenBank/DDBJ whole genome shotgun (WGS) entry which is preliminary data.</text>
</comment>
<dbReference type="Pfam" id="PF14351">
    <property type="entry name" value="DUF4401"/>
    <property type="match status" value="1"/>
</dbReference>
<evidence type="ECO:0000259" key="2">
    <source>
        <dbReference type="Pfam" id="PF14351"/>
    </source>
</evidence>
<sequence length="311" mass="36494">MKTPWYIEILGFFGSLLAGGFFLLCFVVLGLLNNKHLNLFLGIFVMILVSVLSFLQTGRKKESFGPVLFSFLNQGFCLFLFGVYETFKPEDTSFLWLILCFQLIFFFFVSNPIQRFLSPILFFLFSCVLLLEYKLFYFFPLLTIVCLCLLFYFSLPKKAKKPFYHLPYSLSISLLILVGFSFFPELKEIPWITKCQSIILLLGGCYLLYKELVPKINFFSFLLFLIFFMLIFLPTFRTPGVITSSFLILIGFARGYSFLFYLAWVSFLLFYFGFYYDLETTLLEKAKMMIGSSFLFFVAYVFLRFSPLRKK</sequence>
<reference evidence="3 4" key="1">
    <citation type="submission" date="2019-03" db="EMBL/GenBank/DDBJ databases">
        <title>Genomic Encyclopedia of Archaeal and Bacterial Type Strains, Phase II (KMG-II): from individual species to whole genera.</title>
        <authorList>
            <person name="Goeker M."/>
        </authorList>
    </citation>
    <scope>NUCLEOTIDE SEQUENCE [LARGE SCALE GENOMIC DNA]</scope>
    <source>
        <strain evidence="3 4">DSM 21537</strain>
    </source>
</reference>
<accession>A0A4R8MPI4</accession>
<feature type="transmembrane region" description="Helical" evidence="1">
    <location>
        <begin position="288"/>
        <end position="305"/>
    </location>
</feature>
<protein>
    <submittedName>
        <fullName evidence="3">Uncharacterized protein DUF4401</fullName>
    </submittedName>
</protein>
<dbReference type="OrthoDB" id="328367at2"/>
<feature type="transmembrane region" description="Helical" evidence="1">
    <location>
        <begin position="67"/>
        <end position="87"/>
    </location>
</feature>
<organism evidence="3 4">
    <name type="scientific">Leptospira meyeri</name>
    <dbReference type="NCBI Taxonomy" id="29508"/>
    <lineage>
        <taxon>Bacteria</taxon>
        <taxon>Pseudomonadati</taxon>
        <taxon>Spirochaetota</taxon>
        <taxon>Spirochaetia</taxon>
        <taxon>Leptospirales</taxon>
        <taxon>Leptospiraceae</taxon>
        <taxon>Leptospira</taxon>
    </lineage>
</organism>
<feature type="domain" description="DUF4401" evidence="2">
    <location>
        <begin position="4"/>
        <end position="303"/>
    </location>
</feature>
<feature type="transmembrane region" description="Helical" evidence="1">
    <location>
        <begin position="162"/>
        <end position="183"/>
    </location>
</feature>
<feature type="transmembrane region" description="Helical" evidence="1">
    <location>
        <begin position="189"/>
        <end position="209"/>
    </location>
</feature>
<feature type="transmembrane region" description="Helical" evidence="1">
    <location>
        <begin position="256"/>
        <end position="276"/>
    </location>
</feature>
<proteinExistence type="predicted"/>
<feature type="transmembrane region" description="Helical" evidence="1">
    <location>
        <begin position="216"/>
        <end position="236"/>
    </location>
</feature>
<dbReference type="STRING" id="1193051.LEP1GSC017_3885"/>
<name>A0A4R8MPI4_LEPME</name>
<evidence type="ECO:0000256" key="1">
    <source>
        <dbReference type="SAM" id="Phobius"/>
    </source>
</evidence>
<dbReference type="InterPro" id="IPR025513">
    <property type="entry name" value="DUF4401"/>
</dbReference>
<keyword evidence="1" id="KW-1133">Transmembrane helix</keyword>
<evidence type="ECO:0000313" key="4">
    <source>
        <dbReference type="Proteomes" id="UP000294684"/>
    </source>
</evidence>
<evidence type="ECO:0000313" key="3">
    <source>
        <dbReference type="EMBL" id="TDY71130.1"/>
    </source>
</evidence>
<keyword evidence="4" id="KW-1185">Reference proteome</keyword>